<comment type="caution">
    <text evidence="2">The sequence shown here is derived from an EMBL/GenBank/DDBJ whole genome shotgun (WGS) entry which is preliminary data.</text>
</comment>
<keyword evidence="1" id="KW-0472">Membrane</keyword>
<protein>
    <submittedName>
        <fullName evidence="2">Uncharacterized protein</fullName>
    </submittedName>
</protein>
<dbReference type="EMBL" id="JAAGWD010000009">
    <property type="protein sequence ID" value="NEM99420.1"/>
    <property type="molecule type" value="Genomic_DNA"/>
</dbReference>
<evidence type="ECO:0000256" key="1">
    <source>
        <dbReference type="SAM" id="Phobius"/>
    </source>
</evidence>
<name>A0A6B3M0F9_9BACT</name>
<dbReference type="Proteomes" id="UP000474777">
    <property type="component" value="Unassembled WGS sequence"/>
</dbReference>
<keyword evidence="1" id="KW-1133">Transmembrane helix</keyword>
<organism evidence="2 3">
    <name type="scientific">Pontibacter burrus</name>
    <dbReference type="NCBI Taxonomy" id="2704466"/>
    <lineage>
        <taxon>Bacteria</taxon>
        <taxon>Pseudomonadati</taxon>
        <taxon>Bacteroidota</taxon>
        <taxon>Cytophagia</taxon>
        <taxon>Cytophagales</taxon>
        <taxon>Hymenobacteraceae</taxon>
        <taxon>Pontibacter</taxon>
    </lineage>
</organism>
<dbReference type="AlphaFoldDB" id="A0A6B3M0F9"/>
<keyword evidence="1" id="KW-0812">Transmembrane</keyword>
<evidence type="ECO:0000313" key="2">
    <source>
        <dbReference type="EMBL" id="NEM99420.1"/>
    </source>
</evidence>
<keyword evidence="3" id="KW-1185">Reference proteome</keyword>
<reference evidence="2 3" key="1">
    <citation type="submission" date="2020-02" db="EMBL/GenBank/DDBJ databases">
        <authorList>
            <person name="Kim M.K."/>
        </authorList>
    </citation>
    <scope>NUCLEOTIDE SEQUENCE [LARGE SCALE GENOMIC DNA]</scope>
    <source>
        <strain evidence="2 3">BT327</strain>
    </source>
</reference>
<sequence>MNETRITQTIVSVHSWDVKITEKRALTQTIKPLWLQQKRAQNSLGFYTIVLMIAYSFCHAAIVARSYSLPYFRTIE</sequence>
<accession>A0A6B3M0F9</accession>
<evidence type="ECO:0000313" key="3">
    <source>
        <dbReference type="Proteomes" id="UP000474777"/>
    </source>
</evidence>
<gene>
    <name evidence="2" type="ORF">GXP69_17100</name>
</gene>
<dbReference type="RefSeq" id="WP_163916566.1">
    <property type="nucleotide sequence ID" value="NZ_JAAGWD010000009.1"/>
</dbReference>
<feature type="transmembrane region" description="Helical" evidence="1">
    <location>
        <begin position="44"/>
        <end position="64"/>
    </location>
</feature>
<proteinExistence type="predicted"/>